<evidence type="ECO:0000313" key="5">
    <source>
        <dbReference type="EMBL" id="AZA08870.1"/>
    </source>
</evidence>
<feature type="region of interest" description="Disordered" evidence="1">
    <location>
        <begin position="199"/>
        <end position="268"/>
    </location>
</feature>
<keyword evidence="2" id="KW-1133">Transmembrane helix</keyword>
<dbReference type="SUPFAM" id="SSF49313">
    <property type="entry name" value="Cadherin-like"/>
    <property type="match status" value="1"/>
</dbReference>
<dbReference type="InterPro" id="IPR032179">
    <property type="entry name" value="Cry22Aa_Ig-like"/>
</dbReference>
<gene>
    <name evidence="5" type="ORF">CPPEL_03710</name>
</gene>
<feature type="compositionally biased region" description="Basic and acidic residues" evidence="1">
    <location>
        <begin position="243"/>
        <end position="260"/>
    </location>
</feature>
<dbReference type="PRINTS" id="PR00205">
    <property type="entry name" value="CADHERIN"/>
</dbReference>
<proteinExistence type="predicted"/>
<evidence type="ECO:0000313" key="6">
    <source>
        <dbReference type="Proteomes" id="UP000271426"/>
    </source>
</evidence>
<evidence type="ECO:0000256" key="3">
    <source>
        <dbReference type="SAM" id="SignalP"/>
    </source>
</evidence>
<dbReference type="InterPro" id="IPR015919">
    <property type="entry name" value="Cadherin-like_sf"/>
</dbReference>
<protein>
    <submittedName>
        <fullName evidence="5">Pesticidal crystal protein cry22Aa</fullName>
    </submittedName>
</protein>
<evidence type="ECO:0000256" key="1">
    <source>
        <dbReference type="SAM" id="MobiDB-lite"/>
    </source>
</evidence>
<dbReference type="EMBL" id="CP033898">
    <property type="protein sequence ID" value="AZA08870.1"/>
    <property type="molecule type" value="Genomic_DNA"/>
</dbReference>
<dbReference type="InterPro" id="IPR013783">
    <property type="entry name" value="Ig-like_fold"/>
</dbReference>
<keyword evidence="3" id="KW-0732">Signal</keyword>
<dbReference type="Pfam" id="PF16403">
    <property type="entry name" value="Bact_surface_Ig-like"/>
    <property type="match status" value="2"/>
</dbReference>
<dbReference type="PROSITE" id="PS50268">
    <property type="entry name" value="CADHERIN_2"/>
    <property type="match status" value="1"/>
</dbReference>
<dbReference type="GO" id="GO:0005509">
    <property type="term" value="F:calcium ion binding"/>
    <property type="evidence" value="ECO:0007669"/>
    <property type="project" value="InterPro"/>
</dbReference>
<keyword evidence="6" id="KW-1185">Reference proteome</keyword>
<dbReference type="AlphaFoldDB" id="A0A3G6IXL1"/>
<feature type="transmembrane region" description="Helical" evidence="2">
    <location>
        <begin position="276"/>
        <end position="296"/>
    </location>
</feature>
<name>A0A3G6IXL1_9CORY</name>
<dbReference type="RefSeq" id="WP_123959861.1">
    <property type="nucleotide sequence ID" value="NZ_CP033898.1"/>
</dbReference>
<dbReference type="GO" id="GO:0016020">
    <property type="term" value="C:membrane"/>
    <property type="evidence" value="ECO:0007669"/>
    <property type="project" value="InterPro"/>
</dbReference>
<dbReference type="SMART" id="SM00112">
    <property type="entry name" value="CA"/>
    <property type="match status" value="1"/>
</dbReference>
<feature type="compositionally biased region" description="Low complexity" evidence="1">
    <location>
        <begin position="233"/>
        <end position="242"/>
    </location>
</feature>
<keyword evidence="2" id="KW-0812">Transmembrane</keyword>
<evidence type="ECO:0000256" key="2">
    <source>
        <dbReference type="SAM" id="Phobius"/>
    </source>
</evidence>
<dbReference type="Proteomes" id="UP000271426">
    <property type="component" value="Chromosome"/>
</dbReference>
<accession>A0A3G6IXL1</accession>
<dbReference type="NCBIfam" id="TIGR01167">
    <property type="entry name" value="LPXTG_anchor"/>
    <property type="match status" value="1"/>
</dbReference>
<sequence length="301" mass="31128" precursor="true">MTPRSKKALAVTLGSSIAIAGAMVASPSAVAQENQPPVITANDATVPLNGDYGISLLNIDAQDPEDGNVITSVTTSGSVDTSQPGEYPVTITASDANGLKTSKTVTVTVLGASEPAPKNTVPVITAKDVTLNVGEKFEIALINPSATDAEDGNVTDSIEVLENNVDTSKPGTYYVTLAAYDSWGFQAKKIVEVTVVDPDASKPVDPKDPDKKDEDSKDGDKKDKDSEEKSEAAKSSQAAKSSEAAKSEAAKKAEEAKKSEAAQAHNNKRSLANTGASVLGIIVLGAALVGGGVFLMRRRRG</sequence>
<dbReference type="GO" id="GO:0007156">
    <property type="term" value="P:homophilic cell adhesion via plasma membrane adhesion molecules"/>
    <property type="evidence" value="ECO:0007669"/>
    <property type="project" value="InterPro"/>
</dbReference>
<dbReference type="OrthoDB" id="2195004at2"/>
<dbReference type="KEGG" id="cpso:CPPEL_03710"/>
<feature type="chain" id="PRO_5018193088" evidence="3">
    <location>
        <begin position="32"/>
        <end position="301"/>
    </location>
</feature>
<reference evidence="5 6" key="1">
    <citation type="submission" date="2018-11" db="EMBL/GenBank/DDBJ databases">
        <authorList>
            <person name="Kleinhagauer T."/>
            <person name="Glaeser S.P."/>
            <person name="Spergser J."/>
            <person name="Ruckert C."/>
            <person name="Kaempfer P."/>
            <person name="Busse H.-J."/>
        </authorList>
    </citation>
    <scope>NUCLEOTIDE SEQUENCE [LARGE SCALE GENOMIC DNA]</scope>
    <source>
        <strain evidence="5 6">812CH</strain>
    </source>
</reference>
<evidence type="ECO:0000259" key="4">
    <source>
        <dbReference type="PROSITE" id="PS50268"/>
    </source>
</evidence>
<dbReference type="CDD" id="cd11304">
    <property type="entry name" value="Cadherin_repeat"/>
    <property type="match status" value="1"/>
</dbReference>
<dbReference type="Gene3D" id="2.60.40.10">
    <property type="entry name" value="Immunoglobulins"/>
    <property type="match status" value="2"/>
</dbReference>
<feature type="domain" description="Cadherin" evidence="4">
    <location>
        <begin position="33"/>
        <end position="119"/>
    </location>
</feature>
<feature type="signal peptide" evidence="3">
    <location>
        <begin position="1"/>
        <end position="31"/>
    </location>
</feature>
<organism evidence="5 6">
    <name type="scientific">Corynebacterium pseudopelargi</name>
    <dbReference type="NCBI Taxonomy" id="2080757"/>
    <lineage>
        <taxon>Bacteria</taxon>
        <taxon>Bacillati</taxon>
        <taxon>Actinomycetota</taxon>
        <taxon>Actinomycetes</taxon>
        <taxon>Mycobacteriales</taxon>
        <taxon>Corynebacteriaceae</taxon>
        <taxon>Corynebacterium</taxon>
    </lineage>
</organism>
<keyword evidence="2" id="KW-0472">Membrane</keyword>
<feature type="compositionally biased region" description="Basic and acidic residues" evidence="1">
    <location>
        <begin position="199"/>
        <end position="232"/>
    </location>
</feature>
<dbReference type="InterPro" id="IPR002126">
    <property type="entry name" value="Cadherin-like_dom"/>
</dbReference>
<dbReference type="GO" id="GO:0005975">
    <property type="term" value="P:carbohydrate metabolic process"/>
    <property type="evidence" value="ECO:0007669"/>
    <property type="project" value="UniProtKB-ARBA"/>
</dbReference>